<reference evidence="8" key="2">
    <citation type="submission" date="2020-08" db="EMBL/GenBank/DDBJ databases">
        <title>Plant Genome Project.</title>
        <authorList>
            <person name="Zhang R.-G."/>
        </authorList>
    </citation>
    <scope>NUCLEOTIDE SEQUENCE</scope>
    <source>
        <strain evidence="8">Huo1</strain>
        <tissue evidence="8">Leaf</tissue>
    </source>
</reference>
<keyword evidence="5" id="KW-0063">Aspartyl esterase</keyword>
<keyword evidence="9" id="KW-1185">Reference proteome</keyword>
<dbReference type="SUPFAM" id="SSF51126">
    <property type="entry name" value="Pectin lyase-like"/>
    <property type="match status" value="1"/>
</dbReference>
<evidence type="ECO:0000313" key="9">
    <source>
        <dbReference type="Proteomes" id="UP000298416"/>
    </source>
</evidence>
<evidence type="ECO:0000259" key="7">
    <source>
        <dbReference type="Pfam" id="PF01095"/>
    </source>
</evidence>
<evidence type="ECO:0000256" key="1">
    <source>
        <dbReference type="ARBA" id="ARBA00005184"/>
    </source>
</evidence>
<comment type="similarity">
    <text evidence="2">Belongs to the pectinesterase family.</text>
</comment>
<dbReference type="GO" id="GO:0030599">
    <property type="term" value="F:pectinesterase activity"/>
    <property type="evidence" value="ECO:0007669"/>
    <property type="project" value="UniProtKB-EC"/>
</dbReference>
<evidence type="ECO:0000256" key="5">
    <source>
        <dbReference type="ARBA" id="ARBA00023085"/>
    </source>
</evidence>
<evidence type="ECO:0000256" key="3">
    <source>
        <dbReference type="ARBA" id="ARBA00013229"/>
    </source>
</evidence>
<evidence type="ECO:0000256" key="6">
    <source>
        <dbReference type="ARBA" id="ARBA00047928"/>
    </source>
</evidence>
<gene>
    <name evidence="8" type="ORF">SASPL_153772</name>
</gene>
<evidence type="ECO:0000313" key="8">
    <source>
        <dbReference type="EMBL" id="KAG6384949.1"/>
    </source>
</evidence>
<dbReference type="InterPro" id="IPR000070">
    <property type="entry name" value="Pectinesterase_cat"/>
</dbReference>
<name>A0A8X8VYX5_SALSN</name>
<evidence type="ECO:0000256" key="4">
    <source>
        <dbReference type="ARBA" id="ARBA00022801"/>
    </source>
</evidence>
<dbReference type="GO" id="GO:0045490">
    <property type="term" value="P:pectin catabolic process"/>
    <property type="evidence" value="ECO:0007669"/>
    <property type="project" value="TreeGrafter"/>
</dbReference>
<dbReference type="Pfam" id="PF01095">
    <property type="entry name" value="Pectinesterase"/>
    <property type="match status" value="2"/>
</dbReference>
<dbReference type="AlphaFoldDB" id="A0A8X8VYX5"/>
<dbReference type="PANTHER" id="PTHR31321">
    <property type="entry name" value="ACYL-COA THIOESTER HYDROLASE YBHC-RELATED"/>
    <property type="match status" value="1"/>
</dbReference>
<proteinExistence type="inferred from homology"/>
<dbReference type="EMBL" id="PNBA02000022">
    <property type="protein sequence ID" value="KAG6384949.1"/>
    <property type="molecule type" value="Genomic_DNA"/>
</dbReference>
<feature type="domain" description="Pectinesterase catalytic" evidence="7">
    <location>
        <begin position="154"/>
        <end position="238"/>
    </location>
</feature>
<evidence type="ECO:0000256" key="2">
    <source>
        <dbReference type="ARBA" id="ARBA00008891"/>
    </source>
</evidence>
<dbReference type="EC" id="3.1.1.11" evidence="3"/>
<feature type="domain" description="Pectinesterase catalytic" evidence="7">
    <location>
        <begin position="72"/>
        <end position="130"/>
    </location>
</feature>
<comment type="pathway">
    <text evidence="1">Glycan metabolism; pectin degradation; 2-dehydro-3-deoxy-D-gluconate from pectin: step 1/5.</text>
</comment>
<dbReference type="InterPro" id="IPR012334">
    <property type="entry name" value="Pectin_lyas_fold"/>
</dbReference>
<dbReference type="Proteomes" id="UP000298416">
    <property type="component" value="Unassembled WGS sequence"/>
</dbReference>
<dbReference type="InterPro" id="IPR011050">
    <property type="entry name" value="Pectin_lyase_fold/virulence"/>
</dbReference>
<reference evidence="8" key="1">
    <citation type="submission" date="2018-01" db="EMBL/GenBank/DDBJ databases">
        <authorList>
            <person name="Mao J.F."/>
        </authorList>
    </citation>
    <scope>NUCLEOTIDE SEQUENCE</scope>
    <source>
        <strain evidence="8">Huo1</strain>
        <tissue evidence="8">Leaf</tissue>
    </source>
</reference>
<dbReference type="PANTHER" id="PTHR31321:SF112">
    <property type="entry name" value="PECTINESTERASE"/>
    <property type="match status" value="1"/>
</dbReference>
<accession>A0A8X8VYX5</accession>
<comment type="caution">
    <text evidence="8">The sequence shown here is derived from an EMBL/GenBank/DDBJ whole genome shotgun (WGS) entry which is preliminary data.</text>
</comment>
<sequence length="246" mass="27509">MSGRNHSIAMEANHISHPCKNIKVHKNPKKGDFNTIKSAIASLPLFNPCRAVISVAPGTYREKIEIPVTFAVTFAVNAPHFVAKNIIFKVVHNLRVKVRPPSAGAAGKQAVALRISADMAAFINCRFVGAAEEGKHARRNWLLLRQLQGHRVGRPYLGRAWGTFSRVVFAYTYMDKMITPRGNETDFNVNDFFWCRTVFYGQFKCSGPGASFGGRVTWARELTKEEAQPFISLSFIDGHEWLTSLL</sequence>
<dbReference type="GO" id="GO:0042545">
    <property type="term" value="P:cell wall modification"/>
    <property type="evidence" value="ECO:0007669"/>
    <property type="project" value="InterPro"/>
</dbReference>
<protein>
    <recommendedName>
        <fullName evidence="3">pectinesterase</fullName>
        <ecNumber evidence="3">3.1.1.11</ecNumber>
    </recommendedName>
</protein>
<keyword evidence="4" id="KW-0378">Hydrolase</keyword>
<comment type="catalytic activity">
    <reaction evidence="6">
        <text>[(1-&gt;4)-alpha-D-galacturonosyl methyl ester](n) + n H2O = [(1-&gt;4)-alpha-D-galacturonosyl](n) + n methanol + n H(+)</text>
        <dbReference type="Rhea" id="RHEA:22380"/>
        <dbReference type="Rhea" id="RHEA-COMP:14570"/>
        <dbReference type="Rhea" id="RHEA-COMP:14573"/>
        <dbReference type="ChEBI" id="CHEBI:15377"/>
        <dbReference type="ChEBI" id="CHEBI:15378"/>
        <dbReference type="ChEBI" id="CHEBI:17790"/>
        <dbReference type="ChEBI" id="CHEBI:140522"/>
        <dbReference type="ChEBI" id="CHEBI:140523"/>
        <dbReference type="EC" id="3.1.1.11"/>
    </reaction>
</comment>
<dbReference type="Gene3D" id="2.160.20.10">
    <property type="entry name" value="Single-stranded right-handed beta-helix, Pectin lyase-like"/>
    <property type="match status" value="3"/>
</dbReference>
<organism evidence="8">
    <name type="scientific">Salvia splendens</name>
    <name type="common">Scarlet sage</name>
    <dbReference type="NCBI Taxonomy" id="180675"/>
    <lineage>
        <taxon>Eukaryota</taxon>
        <taxon>Viridiplantae</taxon>
        <taxon>Streptophyta</taxon>
        <taxon>Embryophyta</taxon>
        <taxon>Tracheophyta</taxon>
        <taxon>Spermatophyta</taxon>
        <taxon>Magnoliopsida</taxon>
        <taxon>eudicotyledons</taxon>
        <taxon>Gunneridae</taxon>
        <taxon>Pentapetalae</taxon>
        <taxon>asterids</taxon>
        <taxon>lamiids</taxon>
        <taxon>Lamiales</taxon>
        <taxon>Lamiaceae</taxon>
        <taxon>Nepetoideae</taxon>
        <taxon>Mentheae</taxon>
        <taxon>Salviinae</taxon>
        <taxon>Salvia</taxon>
        <taxon>Salvia subgen. Calosphace</taxon>
        <taxon>core Calosphace</taxon>
    </lineage>
</organism>